<proteinExistence type="predicted"/>
<dbReference type="EMBL" id="LBIC01000003">
    <property type="protein sequence ID" value="KKW92494.1"/>
    <property type="molecule type" value="Genomic_DNA"/>
</dbReference>
<dbReference type="Proteomes" id="UP000033874">
    <property type="component" value="Unassembled WGS sequence"/>
</dbReference>
<reference evidence="1 2" key="1">
    <citation type="submission" date="2015-04" db="EMBL/GenBank/DDBJ databases">
        <title>Genome sequence of aromatic hydrocarbons-degrading Sphingobium chungbukense DJ77.</title>
        <authorList>
            <person name="Kim Y.-C."/>
            <person name="Chae J.-C."/>
        </authorList>
    </citation>
    <scope>NUCLEOTIDE SEQUENCE [LARGE SCALE GENOMIC DNA]</scope>
    <source>
        <strain evidence="1 2">DJ77</strain>
    </source>
</reference>
<accession>A0A0M3AV91</accession>
<organism evidence="1 2">
    <name type="scientific">Sphingobium chungbukense</name>
    <dbReference type="NCBI Taxonomy" id="56193"/>
    <lineage>
        <taxon>Bacteria</taxon>
        <taxon>Pseudomonadati</taxon>
        <taxon>Pseudomonadota</taxon>
        <taxon>Alphaproteobacteria</taxon>
        <taxon>Sphingomonadales</taxon>
        <taxon>Sphingomonadaceae</taxon>
        <taxon>Sphingobium</taxon>
    </lineage>
</organism>
<comment type="caution">
    <text evidence="1">The sequence shown here is derived from an EMBL/GenBank/DDBJ whole genome shotgun (WGS) entry which is preliminary data.</text>
</comment>
<protein>
    <submittedName>
        <fullName evidence="1">Uncharacterized protein</fullName>
    </submittedName>
</protein>
<evidence type="ECO:0000313" key="2">
    <source>
        <dbReference type="Proteomes" id="UP000033874"/>
    </source>
</evidence>
<evidence type="ECO:0000313" key="1">
    <source>
        <dbReference type="EMBL" id="KKW92494.1"/>
    </source>
</evidence>
<dbReference type="RefSeq" id="WP_046762712.1">
    <property type="nucleotide sequence ID" value="NZ_LBIC01000003.1"/>
</dbReference>
<keyword evidence="2" id="KW-1185">Reference proteome</keyword>
<gene>
    <name evidence="1" type="ORF">YP76_05920</name>
</gene>
<name>A0A0M3AV91_9SPHN</name>
<dbReference type="AlphaFoldDB" id="A0A0M3AV91"/>
<sequence>MVDRTAASIVIGGNVSAADYALLIEMIASYDLRTEWEGEPFDPAQRAIGEALSLYDQYAAWGRFDRLESWCIDKGLPFVRWCGGYCSQWGSQRLVFTGEGEPCAYGADDEDELLIGREKVRELGSYEAIQAYFVAGDFPVPPLRVEGEISGAAP</sequence>
<dbReference type="PATRIC" id="fig|56193.3.peg.1232"/>